<dbReference type="GO" id="GO:0008652">
    <property type="term" value="P:amino acid biosynthetic process"/>
    <property type="evidence" value="ECO:0007669"/>
    <property type="project" value="UniProtKB-KW"/>
</dbReference>
<dbReference type="InterPro" id="IPR020541">
    <property type="entry name" value="Chorismate_synthase_CS"/>
</dbReference>
<dbReference type="CDD" id="cd07304">
    <property type="entry name" value="Chorismate_synthase"/>
    <property type="match status" value="1"/>
</dbReference>
<dbReference type="GO" id="GO:0010181">
    <property type="term" value="F:FMN binding"/>
    <property type="evidence" value="ECO:0007669"/>
    <property type="project" value="TreeGrafter"/>
</dbReference>
<dbReference type="GO" id="GO:0004107">
    <property type="term" value="F:chorismate synthase activity"/>
    <property type="evidence" value="ECO:0007669"/>
    <property type="project" value="UniProtKB-UniRule"/>
</dbReference>
<evidence type="ECO:0000256" key="8">
    <source>
        <dbReference type="RuleBase" id="RU000605"/>
    </source>
</evidence>
<comment type="pathway">
    <text evidence="1 7 8">Metabolic intermediate biosynthesis; chorismate biosynthesis; chorismate from D-erythrose 4-phosphate and phosphoenolpyruvate: step 7/7.</text>
</comment>
<comment type="caution">
    <text evidence="9">The sequence shown here is derived from an EMBL/GenBank/DDBJ whole genome shotgun (WGS) entry which is preliminary data.</text>
</comment>
<dbReference type="NCBIfam" id="NF003793">
    <property type="entry name" value="PRK05382.1"/>
    <property type="match status" value="1"/>
</dbReference>
<dbReference type="UniPathway" id="UPA00053">
    <property type="reaction ID" value="UER00090"/>
</dbReference>
<feature type="binding site" evidence="7">
    <location>
        <begin position="131"/>
        <end position="133"/>
    </location>
    <ligand>
        <name>FMN</name>
        <dbReference type="ChEBI" id="CHEBI:58210"/>
    </ligand>
</feature>
<evidence type="ECO:0000256" key="6">
    <source>
        <dbReference type="ARBA" id="ARBA00023239"/>
    </source>
</evidence>
<dbReference type="Gene3D" id="3.60.150.10">
    <property type="entry name" value="Chorismate synthase AroC"/>
    <property type="match status" value="1"/>
</dbReference>
<evidence type="ECO:0000313" key="10">
    <source>
        <dbReference type="Proteomes" id="UP000519439"/>
    </source>
</evidence>
<feature type="binding site" evidence="7">
    <location>
        <begin position="243"/>
        <end position="244"/>
    </location>
    <ligand>
        <name>FMN</name>
        <dbReference type="ChEBI" id="CHEBI:58210"/>
    </ligand>
</feature>
<dbReference type="PROSITE" id="PS00789">
    <property type="entry name" value="CHORISMATE_SYNTHASE_3"/>
    <property type="match status" value="1"/>
</dbReference>
<feature type="binding site" evidence="7">
    <location>
        <position position="48"/>
    </location>
    <ligand>
        <name>NADP(+)</name>
        <dbReference type="ChEBI" id="CHEBI:58349"/>
    </ligand>
</feature>
<dbReference type="InterPro" id="IPR035904">
    <property type="entry name" value="Chorismate_synth_AroC_sf"/>
</dbReference>
<keyword evidence="6 7" id="KW-0456">Lyase</keyword>
<dbReference type="SUPFAM" id="SSF103263">
    <property type="entry name" value="Chorismate synthase, AroC"/>
    <property type="match status" value="1"/>
</dbReference>
<dbReference type="RefSeq" id="WP_027315167.1">
    <property type="nucleotide sequence ID" value="NZ_JACIDC010000005.1"/>
</dbReference>
<proteinExistence type="inferred from homology"/>
<keyword evidence="10" id="KW-1185">Reference proteome</keyword>
<reference evidence="9 10" key="1">
    <citation type="submission" date="2020-08" db="EMBL/GenBank/DDBJ databases">
        <title>Genomic Encyclopedia of Type Strains, Phase IV (KMG-IV): sequencing the most valuable type-strain genomes for metagenomic binning, comparative biology and taxonomic classification.</title>
        <authorList>
            <person name="Goeker M."/>
        </authorList>
    </citation>
    <scope>NUCLEOTIDE SEQUENCE [LARGE SCALE GENOMIC DNA]</scope>
    <source>
        <strain evidence="9 10">DSM 15743</strain>
    </source>
</reference>
<evidence type="ECO:0000256" key="3">
    <source>
        <dbReference type="ARBA" id="ARBA00013036"/>
    </source>
</evidence>
<feature type="binding site" evidence="7">
    <location>
        <begin position="303"/>
        <end position="307"/>
    </location>
    <ligand>
        <name>FMN</name>
        <dbReference type="ChEBI" id="CHEBI:58210"/>
    </ligand>
</feature>
<dbReference type="GO" id="GO:0009073">
    <property type="term" value="P:aromatic amino acid family biosynthetic process"/>
    <property type="evidence" value="ECO:0007669"/>
    <property type="project" value="UniProtKB-KW"/>
</dbReference>
<dbReference type="EC" id="4.2.3.5" evidence="3 7"/>
<evidence type="ECO:0000256" key="7">
    <source>
        <dbReference type="HAMAP-Rule" id="MF_00300"/>
    </source>
</evidence>
<keyword evidence="5 7" id="KW-0057">Aromatic amino acid biosynthesis</keyword>
<name>A0A7W6IG61_9HYPH</name>
<accession>A0A7W6IG61</accession>
<sequence>MSYNTFGHLFRVTTFGESHGPALGCVVDGCPPLIPLEAAEIQAELDRRRPGQSRFTTQRQEPDQVKILSGVFTDERTGKQVTTGTPIALLIENVDQRSKDYSEIKNSYRPGHADFTYDVKYGIRDYRGGGRSSARETAARVAAGAIARKVLPGVTIRGALVQMGPHAIERGNWDWNEVARNPFFCPDAKAAAFYEEYLDGLRKDGSSIGAVIEVVAEGVPAGLGAPIYGKLDSDLAAALMSINAVKGVEIGDGFAAAALRGEENADEMRPGNQGAPTFLSNHAGGILGGISTGQPVVCRFAVKPTSSILTPRSSVTRSGAEAEVMTKGRHDPCVGIRAVPVGEAMVACVLADHFLRHRGQVGESAAWPFKA</sequence>
<dbReference type="InterPro" id="IPR000453">
    <property type="entry name" value="Chorismate_synth"/>
</dbReference>
<evidence type="ECO:0000313" key="9">
    <source>
        <dbReference type="EMBL" id="MBB4040255.1"/>
    </source>
</evidence>
<dbReference type="PIRSF" id="PIRSF001456">
    <property type="entry name" value="Chorismate_synth"/>
    <property type="match status" value="1"/>
</dbReference>
<comment type="function">
    <text evidence="7">Catalyzes the anti-1,4-elimination of the C-3 phosphate and the C-6 proR hydrogen from 5-enolpyruvylshikimate-3-phosphate (EPSP) to yield chorismate, which is the branch point compound that serves as the starting substrate for the three terminal pathways of aromatic amino acid biosynthesis. This reaction introduces a second double bond into the aromatic ring system.</text>
</comment>
<organism evidence="9 10">
    <name type="scientific">Microvirga flocculans</name>
    <dbReference type="NCBI Taxonomy" id="217168"/>
    <lineage>
        <taxon>Bacteria</taxon>
        <taxon>Pseudomonadati</taxon>
        <taxon>Pseudomonadota</taxon>
        <taxon>Alphaproteobacteria</taxon>
        <taxon>Hyphomicrobiales</taxon>
        <taxon>Methylobacteriaceae</taxon>
        <taxon>Microvirga</taxon>
    </lineage>
</organism>
<evidence type="ECO:0000256" key="5">
    <source>
        <dbReference type="ARBA" id="ARBA00023141"/>
    </source>
</evidence>
<feature type="binding site" evidence="7">
    <location>
        <position position="54"/>
    </location>
    <ligand>
        <name>NADP(+)</name>
        <dbReference type="ChEBI" id="CHEBI:58349"/>
    </ligand>
</feature>
<dbReference type="AlphaFoldDB" id="A0A7W6IG61"/>
<keyword evidence="7" id="KW-0521">NADP</keyword>
<comment type="catalytic activity">
    <reaction evidence="7 8">
        <text>5-O-(1-carboxyvinyl)-3-phosphoshikimate = chorismate + phosphate</text>
        <dbReference type="Rhea" id="RHEA:21020"/>
        <dbReference type="ChEBI" id="CHEBI:29748"/>
        <dbReference type="ChEBI" id="CHEBI:43474"/>
        <dbReference type="ChEBI" id="CHEBI:57701"/>
        <dbReference type="EC" id="4.2.3.5"/>
    </reaction>
</comment>
<comment type="cofactor">
    <cofactor evidence="7 8">
        <name>FMNH2</name>
        <dbReference type="ChEBI" id="CHEBI:57618"/>
    </cofactor>
    <text evidence="7 8">Reduced FMN (FMNH(2)).</text>
</comment>
<gene>
    <name evidence="7" type="primary">aroC</name>
    <name evidence="9" type="ORF">GGR34_001906</name>
</gene>
<keyword evidence="7" id="KW-0288">FMN</keyword>
<dbReference type="GO" id="GO:0009423">
    <property type="term" value="P:chorismate biosynthetic process"/>
    <property type="evidence" value="ECO:0007669"/>
    <property type="project" value="UniProtKB-UniRule"/>
</dbReference>
<evidence type="ECO:0000256" key="4">
    <source>
        <dbReference type="ARBA" id="ARBA00022605"/>
    </source>
</evidence>
<dbReference type="GO" id="GO:0005829">
    <property type="term" value="C:cytosol"/>
    <property type="evidence" value="ECO:0007669"/>
    <property type="project" value="TreeGrafter"/>
</dbReference>
<dbReference type="EMBL" id="JACIDC010000005">
    <property type="protein sequence ID" value="MBB4040255.1"/>
    <property type="molecule type" value="Genomic_DNA"/>
</dbReference>
<dbReference type="PROSITE" id="PS00787">
    <property type="entry name" value="CHORISMATE_SYNTHASE_1"/>
    <property type="match status" value="1"/>
</dbReference>
<keyword evidence="7" id="KW-0285">Flavoprotein</keyword>
<dbReference type="NCBIfam" id="TIGR00033">
    <property type="entry name" value="aroC"/>
    <property type="match status" value="1"/>
</dbReference>
<dbReference type="HAMAP" id="MF_00300">
    <property type="entry name" value="Chorismate_synth"/>
    <property type="match status" value="1"/>
</dbReference>
<evidence type="ECO:0000256" key="2">
    <source>
        <dbReference type="ARBA" id="ARBA00008014"/>
    </source>
</evidence>
<comment type="similarity">
    <text evidence="2 7 8">Belongs to the chorismate synthase family.</text>
</comment>
<comment type="subunit">
    <text evidence="7">Homotetramer.</text>
</comment>
<evidence type="ECO:0000256" key="1">
    <source>
        <dbReference type="ARBA" id="ARBA00005044"/>
    </source>
</evidence>
<keyword evidence="4 7" id="KW-0028">Amino-acid biosynthesis</keyword>
<feature type="binding site" evidence="7">
    <location>
        <position position="288"/>
    </location>
    <ligand>
        <name>FMN</name>
        <dbReference type="ChEBI" id="CHEBI:58210"/>
    </ligand>
</feature>
<dbReference type="Proteomes" id="UP000519439">
    <property type="component" value="Unassembled WGS sequence"/>
</dbReference>
<feature type="binding site" evidence="7">
    <location>
        <position position="329"/>
    </location>
    <ligand>
        <name>FMN</name>
        <dbReference type="ChEBI" id="CHEBI:58210"/>
    </ligand>
</feature>
<dbReference type="PANTHER" id="PTHR21085">
    <property type="entry name" value="CHORISMATE SYNTHASE"/>
    <property type="match status" value="1"/>
</dbReference>
<dbReference type="Pfam" id="PF01264">
    <property type="entry name" value="Chorismate_synt"/>
    <property type="match status" value="1"/>
</dbReference>
<keyword evidence="7" id="KW-0274">FAD</keyword>
<dbReference type="PROSITE" id="PS00788">
    <property type="entry name" value="CHORISMATE_SYNTHASE_2"/>
    <property type="match status" value="1"/>
</dbReference>
<protein>
    <recommendedName>
        <fullName evidence="3 7">Chorismate synthase</fullName>
        <shortName evidence="7">CS</shortName>
        <ecNumber evidence="3 7">4.2.3.5</ecNumber>
    </recommendedName>
    <alternativeName>
        <fullName evidence="7">5-enolpyruvylshikimate-3-phosphate phospholyase</fullName>
    </alternativeName>
</protein>
<dbReference type="PANTHER" id="PTHR21085:SF0">
    <property type="entry name" value="CHORISMATE SYNTHASE"/>
    <property type="match status" value="1"/>
</dbReference>